<reference evidence="3" key="1">
    <citation type="submission" date="2016-10" db="EMBL/GenBank/DDBJ databases">
        <authorList>
            <person name="Varghese N."/>
            <person name="Submissions S."/>
        </authorList>
    </citation>
    <scope>NUCLEOTIDE SEQUENCE [LARGE SCALE GENOMIC DNA]</scope>
    <source>
        <strain evidence="3">IBRC-M 10761</strain>
    </source>
</reference>
<keyword evidence="1" id="KW-0732">Signal</keyword>
<accession>A0A1H6YGQ8</accession>
<dbReference type="RefSeq" id="WP_092174044.1">
    <property type="nucleotide sequence ID" value="NZ_FNZH01000003.1"/>
</dbReference>
<evidence type="ECO:0000313" key="3">
    <source>
        <dbReference type="Proteomes" id="UP000199403"/>
    </source>
</evidence>
<dbReference type="STRING" id="1416801.SAMN05192553_103482"/>
<keyword evidence="3" id="KW-1185">Reference proteome</keyword>
<sequence>MVAITRILLVLFLAVNLVRCGDEEPQPTPPEPSDEEVAIEKLTGTSGNETWVLRNGGSVTKDGTNETDDYIDFEITFISSGSSKTYTTQGSNLLFDTNGNWSFAGGNFDKIELTGVQPAANKEISFTQEDNDLQLQWTVPAPSNARVSALAGSYVFALVRLE</sequence>
<proteinExistence type="predicted"/>
<dbReference type="EMBL" id="FNZH01000003">
    <property type="protein sequence ID" value="SEJ36412.1"/>
    <property type="molecule type" value="Genomic_DNA"/>
</dbReference>
<organism evidence="2 3">
    <name type="scientific">Cyclobacterium xiamenense</name>
    <dbReference type="NCBI Taxonomy" id="1297121"/>
    <lineage>
        <taxon>Bacteria</taxon>
        <taxon>Pseudomonadati</taxon>
        <taxon>Bacteroidota</taxon>
        <taxon>Cytophagia</taxon>
        <taxon>Cytophagales</taxon>
        <taxon>Cyclobacteriaceae</taxon>
        <taxon>Cyclobacterium</taxon>
    </lineage>
</organism>
<evidence type="ECO:0000256" key="1">
    <source>
        <dbReference type="SAM" id="SignalP"/>
    </source>
</evidence>
<name>A0A1H6YGQ8_9BACT</name>
<gene>
    <name evidence="2" type="ORF">SAMN05192553_103482</name>
</gene>
<dbReference type="OrthoDB" id="838038at2"/>
<feature type="signal peptide" evidence="1">
    <location>
        <begin position="1"/>
        <end position="20"/>
    </location>
</feature>
<dbReference type="AlphaFoldDB" id="A0A1H6YGQ8"/>
<protein>
    <recommendedName>
        <fullName evidence="4">Lipocalin-like domain-containing protein</fullName>
    </recommendedName>
</protein>
<evidence type="ECO:0000313" key="2">
    <source>
        <dbReference type="EMBL" id="SEJ36412.1"/>
    </source>
</evidence>
<dbReference type="Proteomes" id="UP000199403">
    <property type="component" value="Unassembled WGS sequence"/>
</dbReference>
<evidence type="ECO:0008006" key="4">
    <source>
        <dbReference type="Google" id="ProtNLM"/>
    </source>
</evidence>
<feature type="chain" id="PRO_5011570723" description="Lipocalin-like domain-containing protein" evidence="1">
    <location>
        <begin position="21"/>
        <end position="162"/>
    </location>
</feature>